<feature type="domain" description="Trimeric autotransporter adhesin YadA-like head" evidence="4">
    <location>
        <begin position="3370"/>
        <end position="3396"/>
    </location>
</feature>
<sequence length="3606" mass="343685">MNKIYSKVWNKELGQLVVASELASSDTVGVVADGGMGRAVPRLATLMLALTALPAALGVPQPAMAAAIFINNTATGGPCGYVNYDSSSTTTGSTGSGDTRCNSSDTQNSTALFYNNGTSGDANNLSLGGRLSVNTGSLALGGGTTNPGGGASSMRIGSTATVAATGTGARSLAIGGDTVATKATGIDSIAMGSQALSSGISATAVGSKASAGATGAVAVGSNYDAGPATGAGAAASAVNAIAIGGQSSVNSAATSGIAIGRGANLSAAALYGIAQGDGATVSGDSGIGIGKSASASSTNAVALGVSAAASSTGTVALGTSAAASSTNALALGANTSASGAGAMAMGSNATAGANAGATDSVAIGGQSVVNAAATSGIAVGHNARVNAAAATFGIAVGEGAVTNGSAATAIGRLASAGGTNAVSLGNGAGASNTNTIALGTSAAASATGAVALGSNGTGASAAATDAIAIGGQSKVISGATSGIAIGRGANLTASASLGIAAGDGAQSGAANAVAIGKSTTAAGAGATALGANALGGATASATDAIAIGGESSVSGTSASGIAVGRGASVTGGFGIAQGDSAQAAASGVAIGKGAKATGAQSISIGTGNTVSGNNSGAIGDPTTITGSGTYTVGNNNGTVAADESGIFGNNNTMSTAGVTGSRIVGNNSSIAVSDAFVLGNSASVTTAGGVAIGSNSVASTAAGVAGYDPVTQLASTNTSATWKSTLAAVSVGNGTTATRQITGVAAGTAATDAVNVAQLQSVVTGGGGIKYFHANSTGADSSASGTGSIAIGGNLAAGASAAATNSIALGGQSSVNATATSGIAIGRGANVAAAATNSAAMGDGASAGGMLSTAIGSSATTVNTYAVSVGSGAGQFATDGFASVSVGSSAGQSTAGGMNTAIGSQNAGAQMMGDANVSVGQAANFRTQGTGTTGVGAYAGQNSVGSYNTSVGFQSGRTVTGANNVAIGLNAGNGITASDTISIGTSAAASKANALAIGNGATATGTQSISIGTGNTVSGNNSGAIGDPTIITGGGTYTIGNNNGTVAADESGIFGNNNNLSTAGVTGSRIVGNNSSITASNGFALGNNASVTATGGVAIGSDSEASTAAGIPGYDPATRTSSINFGDASWTSTHGAVSVGGTNATRQITGVAAGSQITDAVNVGQLQSLASTGWKISDNSNTTTVMLGDTVAFQNTDGNLQIVNNPPQGMFFELSDDINVTSVTAGNSKLDTSGLVITGGPSVTTAGIDAANTVIANVTAGTAATDAVNVAQLEASSTHYYNVNDGGMAGGNYANDGATGIYSVAAGVDAEASSFASIAQGYATSATADSAIAQGSYAKASGLNAVAIGDHANATADDGVALGSQSVASTAAGVAGYDPLTGAASTDASPAWLSTAGAVSVGRADVGITRQITSVAAGTQDTDAVNLAQLKAVSTTAGAGWNVTDGTTAANIGPNGTVTFDGDANITVEQAGTDDAGQVNVTLNRDLDVDSITAGNSSLDNNGLTVSNGTTTTATTATGVTITDGAATTTLGATGLSTGTVLVSGSNNTINGLSNTTFDPAAITSGQAATEDQLAVVANTANGASDRAVKYNWTDANADGLVDPGEVDYTQATLAGAGGTKLTNVAAAAVNATSADAVNGSQLFGVSQSVATNLGGGSVVNPDGTISAPSYVVGGATYTDIGSALAGAGSGWDISAQGANATNVAPGETVDLGNTDGNIVVGKTATADDVTFDLADDIAVNSVTAGNTILSTSGLTVTDGTTTTAISATGLTTGNVVISGVSNTITGLSNTAFDPAAITSGQAATEDQLKSVSDTLSSTGWTVSDGTTSNTVALGDTVTMTNTDGNVEVTNDGTSGLTFDLADDIDVASVTAGASKLDNTGLVITGGPSVTTAGIDANGLQITKLASAGDITDPLNANNAVNAGDLNSAVGSATSAGLDFAGNDATAGVVHRDLGEALMIAGSATTAGTYSGNNLKTVTDPTTGAINLQMADAPQFGSVVVNSGNAGTINGLSNTTFDPAAITSGQAATEDQLKSVSDTLSSTGWTVSDGINSNTVALGDTVTMTSNDDNVVVTNDGTSNLTFDLANDVAIVNSVTVGQSVLGLTGLTVDDGTTTTATTATGVTISDGSATTSLGLTGLSTGAIVVSGATNTINGLSNTTFDPAAITSGQAATEDQLKSISDTLSSTGWTVSDGTTSNTVALGSTVTLTSGDGDVVVTNDGASDLKFELADDIEVASVTAGNSKLDTTGLTITGGPSMTTAGIDAGGLQITNLASAGDITDPLNANNAVNAGDLKNAVTSATSTGLDFAGNDVTAGVVHRDLGQALTIAGGASTGGTYSGNNLKTVTDPVTGAINLQMADAPQFGSVVVNTGNAGTITGLSNTTFDPAAITSGQAATEDQLKSVSDTLSSTGWTVSDGTTSNTVALGGTVALTSTDGDIEVTNDGNSNLTFNLADDVEVASVTAGNSKLDTSGLTVDDGADSAVYGSTGMTIANGPSVTTAGINAGNLVITNVAAGAVNATSTDAVNGSQLFAVAGDTSTTYITNNGKGTRYARTNDTGLTEDDAHATVGGATAVGYNATASHDQSVAIGRDSLADGSTLGAAAYNPGTGTLAGTAPVGEVSIGNAGAERRITNVAAGANAADAVNVSQLQAVSDTLSSTGWVISDGTTSNTVALGSTVTLTNGDGDVEVTNDGASGLTFELADDIEVASVTAGNSVLDTNGLAIDDGAGSVSSYTASGTSVTNGTMTATTSAAGMSITDGSAITSLGLTGLSTGTIVVSGTSNTINGLSNTTFDPTNFASGQAATEDQLGWVVNSGHGIKYFHTNSATGGDSKAGGDNSLAIGPDAETGAAATDAIAIGNGAKAVGASSISIGTGNVVSGNNSGAIGDPSYINADDAYAIGNNNTINAQKAFVLGNNVSVAAGLDGAVVLGDGSNVSAATPTTSGVVGGTTYTYAGGAPMAGGVVSVGAAGAERQIQNVAAGRVDANSTDAVNGSQLFATNQKVDQNTTDITNIVSNGTGIKYFHANSIGGDSSANGSDSVAIGPSAVTGATATNAIAIGNGAVANDAGSVALGAGSATAPVVATTDGTVGGTAYTYAGGAPVGTVSVGTAGAERTLTNVAAGRVSATSTDAVNGSQLFATNQKVDQNTADITTINTTLTNITNGSGIKYFHTNSMGADGTAAGADSVAIGPSAAANNANSMAMGNGATANHDNSVALGAGSATTVGAQTGYNAAYVGSSNSTGEMNVGGRQITGVAAGSAATDAVNVSQLNAGVNQAISTAKSYTDTQISIVNTSITSLDNRVTSVEGDVANLSSSVTNLDNRVTTVEGDLAELQNGTVGMFQVSQGSTGSPTPTGANSIAGGAGANASAANATALGNQSTASAAGSTALGTGATASGSNSVAIGAGSVASASNTVSVGAVGSERTVSNVAAGVNDTDAVNVAQLKGYSGGAQYDKNPDGTVNYYSLTLKGGAAGGTTIHNVAAGTASTDAVNVGQLQAGLSSTLSQATRYTDGRVQQLQNDMWTMDRGYRGATASAMAMAGLPQVYVPGKSMFSVGMGGYQGEYGMAVGLSGITDNGQWVYKGQLSGNTTRDWGFSVGAGIQW</sequence>
<reference evidence="7 8" key="1">
    <citation type="submission" date="2020-11" db="EMBL/GenBank/DDBJ databases">
        <title>Draft Genome Sequence and Secondary Metabolite Biosynthetic Potential of the Lysobacter niastensis Type strain DSM 18481.</title>
        <authorList>
            <person name="Turrini P."/>
            <person name="Artuso I."/>
            <person name="Tescari M."/>
            <person name="Lugli G.A."/>
            <person name="Frangipani E."/>
            <person name="Ventura M."/>
            <person name="Visca P."/>
        </authorList>
    </citation>
    <scope>NUCLEOTIDE SEQUENCE [LARGE SCALE GENOMIC DNA]</scope>
    <source>
        <strain evidence="7 8">DSM 18481</strain>
    </source>
</reference>
<keyword evidence="1" id="KW-0813">Transport</keyword>
<feature type="domain" description="Trimeric autotransporter adhesin YadA-like stalk" evidence="5">
    <location>
        <begin position="2510"/>
        <end position="2546"/>
    </location>
</feature>
<keyword evidence="2" id="KW-0653">Protein transport</keyword>
<dbReference type="InterPro" id="IPR011049">
    <property type="entry name" value="Serralysin-like_metalloprot_C"/>
</dbReference>
<dbReference type="Gene3D" id="1.20.5.170">
    <property type="match status" value="3"/>
</dbReference>
<dbReference type="Gene3D" id="2.150.10.10">
    <property type="entry name" value="Serralysin-like metalloprotease, C-terminal"/>
    <property type="match status" value="11"/>
</dbReference>
<dbReference type="Proteomes" id="UP001429984">
    <property type="component" value="Unassembled WGS sequence"/>
</dbReference>
<feature type="domain" description="Trimeric autotransporter adhesin YadA-like head" evidence="4">
    <location>
        <begin position="3052"/>
        <end position="3078"/>
    </location>
</feature>
<dbReference type="RefSeq" id="WP_194931612.1">
    <property type="nucleotide sequence ID" value="NZ_JADLZT010000007.1"/>
</dbReference>
<dbReference type="InterPro" id="IPR024973">
    <property type="entry name" value="ESPR"/>
</dbReference>
<dbReference type="InterPro" id="IPR008640">
    <property type="entry name" value="Adhesin_Head_dom"/>
</dbReference>
<feature type="domain" description="Trimeric autotransporter adhesin YadA-like stalk" evidence="5">
    <location>
        <begin position="740"/>
        <end position="764"/>
    </location>
</feature>
<evidence type="ECO:0000256" key="1">
    <source>
        <dbReference type="ARBA" id="ARBA00022448"/>
    </source>
</evidence>
<name>A0ABS0B7J9_9GAMM</name>
<feature type="domain" description="Trimeric autotransporter adhesin YadA-like head" evidence="4">
    <location>
        <begin position="3030"/>
        <end position="3048"/>
    </location>
</feature>
<dbReference type="InterPro" id="IPR008635">
    <property type="entry name" value="Coiled_stalk_dom"/>
</dbReference>
<evidence type="ECO:0000259" key="6">
    <source>
        <dbReference type="Pfam" id="PF13018"/>
    </source>
</evidence>
<comment type="caution">
    <text evidence="7">The sequence shown here is derived from an EMBL/GenBank/DDBJ whole genome shotgun (WGS) entry which is preliminary data.</text>
</comment>
<feature type="domain" description="Trimeric autotransporter adhesin YadA-like head" evidence="4">
    <location>
        <begin position="323"/>
        <end position="349"/>
    </location>
</feature>
<feature type="domain" description="Trimeric autotransporter adhesin YadA-like stalk" evidence="5">
    <location>
        <begin position="1411"/>
        <end position="1451"/>
    </location>
</feature>
<evidence type="ECO:0000259" key="5">
    <source>
        <dbReference type="Pfam" id="PF05662"/>
    </source>
</evidence>
<dbReference type="EMBL" id="JADLZT010000007">
    <property type="protein sequence ID" value="MBF6025000.1"/>
    <property type="molecule type" value="Genomic_DNA"/>
</dbReference>
<dbReference type="Gene3D" id="6.10.250.2040">
    <property type="match status" value="2"/>
</dbReference>
<protein>
    <submittedName>
        <fullName evidence="7">Uncharacterized protein</fullName>
    </submittedName>
</protein>
<organism evidence="7 8">
    <name type="scientific">Lysobacter niastensis</name>
    <dbReference type="NCBI Taxonomy" id="380629"/>
    <lineage>
        <taxon>Bacteria</taxon>
        <taxon>Pseudomonadati</taxon>
        <taxon>Pseudomonadota</taxon>
        <taxon>Gammaproteobacteria</taxon>
        <taxon>Lysobacterales</taxon>
        <taxon>Lysobacteraceae</taxon>
        <taxon>Lysobacter</taxon>
    </lineage>
</organism>
<feature type="domain" description="Trimeric autotransporter adhesin YadA-like head" evidence="4">
    <location>
        <begin position="295"/>
        <end position="321"/>
    </location>
</feature>
<feature type="domain" description="Trimeric autotransporter adhesin YadA-like stalk" evidence="5">
    <location>
        <begin position="3118"/>
        <end position="3158"/>
    </location>
</feature>
<feature type="compositionally biased region" description="Polar residues" evidence="3">
    <location>
        <begin position="3344"/>
        <end position="3356"/>
    </location>
</feature>
<evidence type="ECO:0000256" key="3">
    <source>
        <dbReference type="SAM" id="MobiDB-lite"/>
    </source>
</evidence>
<feature type="domain" description="Trimeric autotransporter adhesin YadA-like head" evidence="4">
    <location>
        <begin position="586"/>
        <end position="607"/>
    </location>
</feature>
<dbReference type="CDD" id="cd12820">
    <property type="entry name" value="LbR_YadA-like"/>
    <property type="match status" value="1"/>
</dbReference>
<feature type="region of interest" description="Disordered" evidence="3">
    <location>
        <begin position="3344"/>
        <end position="3363"/>
    </location>
</feature>
<gene>
    <name evidence="7" type="ORF">IU514_13290</name>
</gene>
<dbReference type="Gene3D" id="6.20.50.100">
    <property type="match status" value="8"/>
</dbReference>
<feature type="domain" description="Trimeric autotransporter adhesin YadA-like stalk" evidence="5">
    <location>
        <begin position="1621"/>
        <end position="1662"/>
    </location>
</feature>
<feature type="domain" description="Trimeric autotransporter adhesin YadA-like stalk" evidence="5">
    <location>
        <begin position="2976"/>
        <end position="3019"/>
    </location>
</feature>
<feature type="domain" description="Trimeric autotransporter adhesin YadA-like head" evidence="4">
    <location>
        <begin position="430"/>
        <end position="455"/>
    </location>
</feature>
<dbReference type="SUPFAM" id="SSF54523">
    <property type="entry name" value="Pili subunits"/>
    <property type="match status" value="1"/>
</dbReference>
<feature type="domain" description="Trimeric autotransporter adhesin YadA-like head" evidence="4">
    <location>
        <begin position="2851"/>
        <end position="2876"/>
    </location>
</feature>
<dbReference type="Pfam" id="PF13018">
    <property type="entry name" value="ESPR"/>
    <property type="match status" value="1"/>
</dbReference>
<feature type="domain" description="Trimeric autotransporter adhesin YadA-like stalk" evidence="5">
    <location>
        <begin position="3429"/>
        <end position="3454"/>
    </location>
</feature>
<dbReference type="SUPFAM" id="SSF101967">
    <property type="entry name" value="Adhesin YadA, collagen-binding domain"/>
    <property type="match status" value="14"/>
</dbReference>
<feature type="domain" description="Trimeric autotransporter adhesin YadA-like head" evidence="4">
    <location>
        <begin position="2828"/>
        <end position="2847"/>
    </location>
</feature>
<dbReference type="Gene3D" id="2.60.40.4050">
    <property type="match status" value="1"/>
</dbReference>
<evidence type="ECO:0000313" key="8">
    <source>
        <dbReference type="Proteomes" id="UP001429984"/>
    </source>
</evidence>
<accession>A0ABS0B7J9</accession>
<feature type="domain" description="Trimeric autotransporter adhesin YadA-like head" evidence="4">
    <location>
        <begin position="183"/>
        <end position="207"/>
    </location>
</feature>
<dbReference type="Pfam" id="PF05662">
    <property type="entry name" value="YadA_stalk"/>
    <property type="match status" value="12"/>
</dbReference>
<dbReference type="Gene3D" id="2.20.70.140">
    <property type="match status" value="4"/>
</dbReference>
<evidence type="ECO:0000259" key="4">
    <source>
        <dbReference type="Pfam" id="PF05658"/>
    </source>
</evidence>
<feature type="domain" description="Trimeric autotransporter adhesin YadA-like head" evidence="4">
    <location>
        <begin position="2571"/>
        <end position="2593"/>
    </location>
</feature>
<feature type="domain" description="Trimeric autotransporter adhesin YadA-like stalk" evidence="5">
    <location>
        <begin position="3481"/>
        <end position="3519"/>
    </location>
</feature>
<proteinExistence type="predicted"/>
<feature type="domain" description="Trimeric autotransporter adhesin YadA-like head" evidence="4">
    <location>
        <begin position="3398"/>
        <end position="3422"/>
    </location>
</feature>
<evidence type="ECO:0000256" key="2">
    <source>
        <dbReference type="ARBA" id="ARBA00022927"/>
    </source>
</evidence>
<feature type="domain" description="Trimeric autotransporter adhesin YadA-like head" evidence="4">
    <location>
        <begin position="3197"/>
        <end position="3223"/>
    </location>
</feature>
<feature type="domain" description="Trimeric autotransporter adhesin YadA-like stalk" evidence="5">
    <location>
        <begin position="2631"/>
        <end position="2671"/>
    </location>
</feature>
<feature type="domain" description="Trimeric autotransporter adhesin YadA-like stalk" evidence="5">
    <location>
        <begin position="1147"/>
        <end position="1172"/>
    </location>
</feature>
<feature type="domain" description="ESPR" evidence="6">
    <location>
        <begin position="1"/>
        <end position="29"/>
    </location>
</feature>
<dbReference type="Pfam" id="PF05658">
    <property type="entry name" value="YadA_head"/>
    <property type="match status" value="15"/>
</dbReference>
<evidence type="ECO:0000313" key="7">
    <source>
        <dbReference type="EMBL" id="MBF6025000.1"/>
    </source>
</evidence>
<keyword evidence="8" id="KW-1185">Reference proteome</keyword>
<feature type="domain" description="Trimeric autotransporter adhesin YadA-like head" evidence="4">
    <location>
        <begin position="1003"/>
        <end position="1026"/>
    </location>
</feature>
<feature type="domain" description="Trimeric autotransporter adhesin YadA-like stalk" evidence="5">
    <location>
        <begin position="3253"/>
        <end position="3290"/>
    </location>
</feature>
<feature type="domain" description="Trimeric autotransporter adhesin YadA-like head" evidence="4">
    <location>
        <begin position="1340"/>
        <end position="1366"/>
    </location>
</feature>
<feature type="domain" description="Trimeric autotransporter adhesin YadA-like stalk" evidence="5">
    <location>
        <begin position="1255"/>
        <end position="1279"/>
    </location>
</feature>
<dbReference type="InterPro" id="IPR045584">
    <property type="entry name" value="Pilin-like"/>
</dbReference>